<sequence length="132" mass="14990">MKLLLKSSILSLCVLSFHSFAGSQCGDLSGCEKKSCEIEYQIDKAKEYGNQHKVDGLTKALKEVKANCTNDSLKDKIAEKIESSEEDLAEYREDLEEAKQSGKTQKVKKYQRKIEDEIAERDRLVEELAEIQ</sequence>
<keyword evidence="2" id="KW-0732">Signal</keyword>
<dbReference type="AlphaFoldDB" id="A0A2N7IGE2"/>
<evidence type="ECO:0000256" key="2">
    <source>
        <dbReference type="SAM" id="SignalP"/>
    </source>
</evidence>
<organism evidence="3 4">
    <name type="scientific">Vibrio lentus</name>
    <dbReference type="NCBI Taxonomy" id="136468"/>
    <lineage>
        <taxon>Bacteria</taxon>
        <taxon>Pseudomonadati</taxon>
        <taxon>Pseudomonadota</taxon>
        <taxon>Gammaproteobacteria</taxon>
        <taxon>Vibrionales</taxon>
        <taxon>Vibrionaceae</taxon>
        <taxon>Vibrio</taxon>
    </lineage>
</organism>
<evidence type="ECO:0000256" key="1">
    <source>
        <dbReference type="SAM" id="Coils"/>
    </source>
</evidence>
<proteinExistence type="predicted"/>
<evidence type="ECO:0000313" key="4">
    <source>
        <dbReference type="Proteomes" id="UP000235746"/>
    </source>
</evidence>
<dbReference type="Proteomes" id="UP000235746">
    <property type="component" value="Unassembled WGS sequence"/>
</dbReference>
<feature type="signal peptide" evidence="2">
    <location>
        <begin position="1"/>
        <end position="21"/>
    </location>
</feature>
<evidence type="ECO:0008006" key="5">
    <source>
        <dbReference type="Google" id="ProtNLM"/>
    </source>
</evidence>
<dbReference type="InterPro" id="IPR009468">
    <property type="entry name" value="DUF1090"/>
</dbReference>
<protein>
    <recommendedName>
        <fullName evidence="5">DUF1090 domain-containing protein</fullName>
    </recommendedName>
</protein>
<dbReference type="RefSeq" id="WP_102559930.1">
    <property type="nucleotide sequence ID" value="NZ_MCYL01000015.1"/>
</dbReference>
<comment type="caution">
    <text evidence="3">The sequence shown here is derived from an EMBL/GenBank/DDBJ whole genome shotgun (WGS) entry which is preliminary data.</text>
</comment>
<name>A0A2N7IGE2_9VIBR</name>
<gene>
    <name evidence="3" type="ORF">BCT74_20850</name>
</gene>
<reference evidence="4" key="1">
    <citation type="submission" date="2016-07" db="EMBL/GenBank/DDBJ databases">
        <title>Nontailed viruses are major unrecognized killers of bacteria in the ocean.</title>
        <authorList>
            <person name="Kauffman K."/>
            <person name="Hussain F."/>
            <person name="Yang J."/>
            <person name="Arevalo P."/>
            <person name="Brown J."/>
            <person name="Cutler M."/>
            <person name="Kelly L."/>
            <person name="Polz M.F."/>
        </authorList>
    </citation>
    <scope>NUCLEOTIDE SEQUENCE [LARGE SCALE GENOMIC DNA]</scope>
    <source>
        <strain evidence="4">10N.261.51.B8</strain>
    </source>
</reference>
<evidence type="ECO:0000313" key="3">
    <source>
        <dbReference type="EMBL" id="PML56384.1"/>
    </source>
</evidence>
<dbReference type="Pfam" id="PF06476">
    <property type="entry name" value="DUF1090"/>
    <property type="match status" value="1"/>
</dbReference>
<dbReference type="EMBL" id="MCYL01000015">
    <property type="protein sequence ID" value="PML56384.1"/>
    <property type="molecule type" value="Genomic_DNA"/>
</dbReference>
<feature type="coiled-coil region" evidence="1">
    <location>
        <begin position="74"/>
        <end position="127"/>
    </location>
</feature>
<feature type="chain" id="PRO_5014821353" description="DUF1090 domain-containing protein" evidence="2">
    <location>
        <begin position="22"/>
        <end position="132"/>
    </location>
</feature>
<keyword evidence="1" id="KW-0175">Coiled coil</keyword>
<accession>A0A2N7IGE2</accession>